<sequence length="410" mass="44106">MIKLIATFLTAAFLSWAAHAANAPTGFDLTGVKVADALQLIFGDALHTPYMFDPEVAADQRIISFRWQSDKGDLRPFLTSFLDSLGYALENRAGVDFVARKTRRDAPAPEVFVYRPKFREVGFLTEILTPLFGGGFTANRTVKASDSAKIPQGQTPPPNSAAALVDRASDLLVFTGTPDEIGRLQQALSQVDVAFGEVMARGVVYEVSTSEKEGSAFGLLASLLDGRFSIGISALSKANSFIQFKGTNLEGIYSLLNQDSRFKVLSSPSLRIRSGAQGVFSVGQDVPVLGAVSYPSSGQAVQSVEYRSSGVIFNIQPTVREGVIDLNIDQQLSNFIATTTGVNNSPTLTKRSLKTSISVKDGDLIILGGLAENKDSNSRDGLTFLPKFLHTSGTEASRSEILLVLQVQRL</sequence>
<dbReference type="Pfam" id="PF00263">
    <property type="entry name" value="Secretin"/>
    <property type="match status" value="1"/>
</dbReference>
<reference evidence="4 5" key="1">
    <citation type="submission" date="2024-07" db="EMBL/GenBank/DDBJ databases">
        <title>Uliginosibacterium paludis KCTC:42655.</title>
        <authorList>
            <person name="Kim M.K."/>
        </authorList>
    </citation>
    <scope>NUCLEOTIDE SEQUENCE [LARGE SCALE GENOMIC DNA]</scope>
    <source>
        <strain evidence="4 5">KCTC 42655</strain>
    </source>
</reference>
<evidence type="ECO:0000256" key="2">
    <source>
        <dbReference type="SAM" id="SignalP"/>
    </source>
</evidence>
<dbReference type="RefSeq" id="WP_345924283.1">
    <property type="nucleotide sequence ID" value="NZ_JBDIVF010000001.1"/>
</dbReference>
<feature type="chain" id="PRO_5045532207" description="Type II/III secretion system secretin-like domain-containing protein" evidence="2">
    <location>
        <begin position="21"/>
        <end position="410"/>
    </location>
</feature>
<dbReference type="PANTHER" id="PTHR30332:SF17">
    <property type="entry name" value="TYPE IV PILIATION SYSTEM PROTEIN DR_0774-RELATED"/>
    <property type="match status" value="1"/>
</dbReference>
<feature type="signal peptide" evidence="2">
    <location>
        <begin position="1"/>
        <end position="20"/>
    </location>
</feature>
<dbReference type="PRINTS" id="PR01032">
    <property type="entry name" value="PHAGEIV"/>
</dbReference>
<name>A0ABV2CMW3_9RHOO</name>
<dbReference type="InterPro" id="IPR050810">
    <property type="entry name" value="Bact_Secretion_Sys_Channel"/>
</dbReference>
<keyword evidence="5" id="KW-1185">Reference proteome</keyword>
<accession>A0ABV2CMW3</accession>
<keyword evidence="2" id="KW-0732">Signal</keyword>
<proteinExistence type="inferred from homology"/>
<evidence type="ECO:0000313" key="5">
    <source>
        <dbReference type="Proteomes" id="UP001548590"/>
    </source>
</evidence>
<gene>
    <name evidence="4" type="ORF">ABVT11_04870</name>
</gene>
<feature type="domain" description="Type II/III secretion system secretin-like" evidence="3">
    <location>
        <begin position="256"/>
        <end position="385"/>
    </location>
</feature>
<organism evidence="4 5">
    <name type="scientific">Uliginosibacterium paludis</name>
    <dbReference type="NCBI Taxonomy" id="1615952"/>
    <lineage>
        <taxon>Bacteria</taxon>
        <taxon>Pseudomonadati</taxon>
        <taxon>Pseudomonadota</taxon>
        <taxon>Betaproteobacteria</taxon>
        <taxon>Rhodocyclales</taxon>
        <taxon>Zoogloeaceae</taxon>
        <taxon>Uliginosibacterium</taxon>
    </lineage>
</organism>
<dbReference type="EMBL" id="JBEWLZ010000002">
    <property type="protein sequence ID" value="MET1489147.1"/>
    <property type="molecule type" value="Genomic_DNA"/>
</dbReference>
<dbReference type="PANTHER" id="PTHR30332">
    <property type="entry name" value="PROBABLE GENERAL SECRETION PATHWAY PROTEIN D"/>
    <property type="match status" value="1"/>
</dbReference>
<dbReference type="InterPro" id="IPR004846">
    <property type="entry name" value="T2SS/T3SS_dom"/>
</dbReference>
<dbReference type="Proteomes" id="UP001548590">
    <property type="component" value="Unassembled WGS sequence"/>
</dbReference>
<comment type="similarity">
    <text evidence="1">Belongs to the bacterial secretin family.</text>
</comment>
<comment type="caution">
    <text evidence="4">The sequence shown here is derived from an EMBL/GenBank/DDBJ whole genome shotgun (WGS) entry which is preliminary data.</text>
</comment>
<protein>
    <recommendedName>
        <fullName evidence="3">Type II/III secretion system secretin-like domain-containing protein</fullName>
    </recommendedName>
</protein>
<evidence type="ECO:0000259" key="3">
    <source>
        <dbReference type="Pfam" id="PF00263"/>
    </source>
</evidence>
<evidence type="ECO:0000256" key="1">
    <source>
        <dbReference type="RuleBase" id="RU004003"/>
    </source>
</evidence>
<evidence type="ECO:0000313" key="4">
    <source>
        <dbReference type="EMBL" id="MET1489147.1"/>
    </source>
</evidence>